<gene>
    <name evidence="2" type="ORF">H2515_03585</name>
</gene>
<dbReference type="Pfam" id="PF22917">
    <property type="entry name" value="PRISE"/>
    <property type="match status" value="1"/>
</dbReference>
<dbReference type="CDD" id="cd08948">
    <property type="entry name" value="5beta-POR_like_SDR_a"/>
    <property type="match status" value="1"/>
</dbReference>
<feature type="domain" description="PRISE-like Rossmann-fold" evidence="1">
    <location>
        <begin position="69"/>
        <end position="362"/>
    </location>
</feature>
<sequence>MTKNKTDKNFSRHLIVVGGYGVVGNGVVDAISPLPNWRVTTVARREAPHKLLNGKIAPPHVQVDLLDLASTKKAFSSLTTVTDIVFCAYTERDTMAATIAPNVTMLSNTITTLKDVGANLNHVVLIGGGKSYGEHLGPYKTPAKESDARFLGPIFYNDQEDILWEQAERDRFSWTVLRPDGVIGPSIGSPMNMLTGLASFASISRELCVPLRFPGSLGAWSALHQMTDVGVLAEAVLWSLSTKTARNEIFNVTNGDNFRWQHLWSEIAEFFDMPTATPQPMLLSEQMSDKASIWERIVKKNKLQATPWAEIAAWPFLDGWLNTDFDMVQSTIKIRSAGFTGCIDTHESIVQHLGHMREYRLIP</sequence>
<accession>A0A7T5BIK5</accession>
<evidence type="ECO:0000259" key="1">
    <source>
        <dbReference type="Pfam" id="PF22917"/>
    </source>
</evidence>
<dbReference type="Gene3D" id="3.40.50.720">
    <property type="entry name" value="NAD(P)-binding Rossmann-like Domain"/>
    <property type="match status" value="1"/>
</dbReference>
<reference evidence="2 3" key="1">
    <citation type="submission" date="2020-07" db="EMBL/GenBank/DDBJ databases">
        <title>Complete genome sequence analysis of Acidithiobacillus ferrivorans XJFY6S-08 reveals extreme environmental adaptation to alpine acid mine drainage.</title>
        <authorList>
            <person name="Yan L."/>
            <person name="Ni Y."/>
        </authorList>
    </citation>
    <scope>NUCLEOTIDE SEQUENCE [LARGE SCALE GENOMIC DNA]</scope>
    <source>
        <strain evidence="2 3">XJFY6S-08</strain>
    </source>
</reference>
<dbReference type="EMBL" id="CP059488">
    <property type="protein sequence ID" value="QQD73383.1"/>
    <property type="molecule type" value="Genomic_DNA"/>
</dbReference>
<dbReference type="InterPro" id="IPR055222">
    <property type="entry name" value="PRISE-like_Rossmann-fold"/>
</dbReference>
<evidence type="ECO:0000313" key="3">
    <source>
        <dbReference type="Proteomes" id="UP000595420"/>
    </source>
</evidence>
<evidence type="ECO:0000313" key="2">
    <source>
        <dbReference type="EMBL" id="QQD73383.1"/>
    </source>
</evidence>
<organism evidence="2 3">
    <name type="scientific">Acidithiobacillus ferrivorans</name>
    <dbReference type="NCBI Taxonomy" id="160808"/>
    <lineage>
        <taxon>Bacteria</taxon>
        <taxon>Pseudomonadati</taxon>
        <taxon>Pseudomonadota</taxon>
        <taxon>Acidithiobacillia</taxon>
        <taxon>Acidithiobacillales</taxon>
        <taxon>Acidithiobacillaceae</taxon>
        <taxon>Acidithiobacillus</taxon>
    </lineage>
</organism>
<dbReference type="Proteomes" id="UP000595420">
    <property type="component" value="Chromosome"/>
</dbReference>
<dbReference type="AlphaFoldDB" id="A0A7T5BIK5"/>
<dbReference type="RefSeq" id="WP_198660928.1">
    <property type="nucleotide sequence ID" value="NZ_CP059488.1"/>
</dbReference>
<proteinExistence type="predicted"/>
<dbReference type="InterPro" id="IPR036291">
    <property type="entry name" value="NAD(P)-bd_dom_sf"/>
</dbReference>
<protein>
    <submittedName>
        <fullName evidence="2">SDR family oxidoreductase</fullName>
    </submittedName>
</protein>
<dbReference type="PANTHER" id="PTHR32487">
    <property type="entry name" value="3-OXO-DELTA(4,5)-STEROID 5-BETA-REDUCTASE"/>
    <property type="match status" value="1"/>
</dbReference>
<name>A0A7T5BIK5_9PROT</name>
<dbReference type="SUPFAM" id="SSF51735">
    <property type="entry name" value="NAD(P)-binding Rossmann-fold domains"/>
    <property type="match status" value="1"/>
</dbReference>
<dbReference type="PANTHER" id="PTHR32487:SF0">
    <property type="entry name" value="3-OXO-DELTA(4,5)-STEROID 5-BETA-REDUCTASE"/>
    <property type="match status" value="1"/>
</dbReference>